<proteinExistence type="inferred from homology"/>
<reference evidence="5 6" key="2">
    <citation type="journal article" date="2022" name="Mol. Biol. Evol.">
        <title>Comparative Genomics Reveals Insights into the Divergent Evolution of Astigmatic Mites and Household Pest Adaptations.</title>
        <authorList>
            <person name="Xiong Q."/>
            <person name="Wan A.T."/>
            <person name="Liu X."/>
            <person name="Fung C.S."/>
            <person name="Xiao X."/>
            <person name="Malainual N."/>
            <person name="Hou J."/>
            <person name="Wang L."/>
            <person name="Wang M."/>
            <person name="Yang K.Y."/>
            <person name="Cui Y."/>
            <person name="Leung E.L."/>
            <person name="Nong W."/>
            <person name="Shin S.K."/>
            <person name="Au S.W."/>
            <person name="Jeong K.Y."/>
            <person name="Chew F.T."/>
            <person name="Hui J.H."/>
            <person name="Leung T.F."/>
            <person name="Tungtrongchitr A."/>
            <person name="Zhong N."/>
            <person name="Liu Z."/>
            <person name="Tsui S.K."/>
        </authorList>
    </citation>
    <scope>NUCLEOTIDE SEQUENCE [LARGE SCALE GENOMIC DNA]</scope>
    <source>
        <strain evidence="5">Derp</strain>
    </source>
</reference>
<dbReference type="PANTHER" id="PTHR15954">
    <property type="entry name" value="VACUOLAR PROTEIN SORTING-ASSOCIATED PROTEIN 51 HOMOLOG"/>
    <property type="match status" value="1"/>
</dbReference>
<organism evidence="5 6">
    <name type="scientific">Dermatophagoides pteronyssinus</name>
    <name type="common">European house dust mite</name>
    <dbReference type="NCBI Taxonomy" id="6956"/>
    <lineage>
        <taxon>Eukaryota</taxon>
        <taxon>Metazoa</taxon>
        <taxon>Ecdysozoa</taxon>
        <taxon>Arthropoda</taxon>
        <taxon>Chelicerata</taxon>
        <taxon>Arachnida</taxon>
        <taxon>Acari</taxon>
        <taxon>Acariformes</taxon>
        <taxon>Sarcoptiformes</taxon>
        <taxon>Astigmata</taxon>
        <taxon>Psoroptidia</taxon>
        <taxon>Analgoidea</taxon>
        <taxon>Pyroglyphidae</taxon>
        <taxon>Dermatophagoidinae</taxon>
        <taxon>Dermatophagoides</taxon>
    </lineage>
</organism>
<keyword evidence="4" id="KW-0333">Golgi apparatus</keyword>
<dbReference type="EMBL" id="NJHN03000011">
    <property type="protein sequence ID" value="KAH9426319.1"/>
    <property type="molecule type" value="Genomic_DNA"/>
</dbReference>
<keyword evidence="3" id="KW-0175">Coiled coil</keyword>
<keyword evidence="4" id="KW-0813">Transport</keyword>
<evidence type="ECO:0000256" key="3">
    <source>
        <dbReference type="ARBA" id="ARBA00023054"/>
    </source>
</evidence>
<dbReference type="Proteomes" id="UP000887458">
    <property type="component" value="Unassembled WGS sequence"/>
</dbReference>
<accession>A0ABQ8JUL4</accession>
<dbReference type="SUPFAM" id="SSF74788">
    <property type="entry name" value="Cullin repeat-like"/>
    <property type="match status" value="1"/>
</dbReference>
<comment type="similarity">
    <text evidence="1 4">Belongs to the VPS51 family.</text>
</comment>
<evidence type="ECO:0000313" key="6">
    <source>
        <dbReference type="Proteomes" id="UP000887458"/>
    </source>
</evidence>
<evidence type="ECO:0000313" key="5">
    <source>
        <dbReference type="EMBL" id="KAH9426319.1"/>
    </source>
</evidence>
<dbReference type="PANTHER" id="PTHR15954:SF4">
    <property type="entry name" value="VACUOLAR PROTEIN SORTING-ASSOCIATED PROTEIN 51 HOMOLOG"/>
    <property type="match status" value="1"/>
</dbReference>
<name>A0ABQ8JUL4_DERPT</name>
<evidence type="ECO:0000256" key="1">
    <source>
        <dbReference type="ARBA" id="ARBA00006080"/>
    </source>
</evidence>
<dbReference type="InterPro" id="IPR016159">
    <property type="entry name" value="Cullin_repeat-like_dom_sf"/>
</dbReference>
<protein>
    <recommendedName>
        <fullName evidence="2 4">Vacuolar protein sorting-associated protein 51 homolog</fullName>
    </recommendedName>
</protein>
<dbReference type="InterPro" id="IPR014812">
    <property type="entry name" value="Vps51"/>
</dbReference>
<keyword evidence="6" id="KW-1185">Reference proteome</keyword>
<dbReference type="Pfam" id="PF08700">
    <property type="entry name" value="VPS51_Exo84_N"/>
    <property type="match status" value="1"/>
</dbReference>
<evidence type="ECO:0000256" key="2">
    <source>
        <dbReference type="ARBA" id="ARBA00016122"/>
    </source>
</evidence>
<comment type="caution">
    <text evidence="5">The sequence shown here is derived from an EMBL/GenBank/DDBJ whole genome shotgun (WGS) entry which is preliminary data.</text>
</comment>
<evidence type="ECO:0000256" key="4">
    <source>
        <dbReference type="RuleBase" id="RU368010"/>
    </source>
</evidence>
<reference evidence="5 6" key="1">
    <citation type="journal article" date="2018" name="J. Allergy Clin. Immunol.">
        <title>High-quality assembly of Dermatophagoides pteronyssinus genome and transcriptome reveals a wide range of novel allergens.</title>
        <authorList>
            <person name="Liu X.Y."/>
            <person name="Yang K.Y."/>
            <person name="Wang M.Q."/>
            <person name="Kwok J.S."/>
            <person name="Zeng X."/>
            <person name="Yang Z."/>
            <person name="Xiao X.J."/>
            <person name="Lau C.P."/>
            <person name="Li Y."/>
            <person name="Huang Z.M."/>
            <person name="Ba J.G."/>
            <person name="Yim A.K."/>
            <person name="Ouyang C.Y."/>
            <person name="Ngai S.M."/>
            <person name="Chan T.F."/>
            <person name="Leung E.L."/>
            <person name="Liu L."/>
            <person name="Liu Z.G."/>
            <person name="Tsui S.K."/>
        </authorList>
    </citation>
    <scope>NUCLEOTIDE SEQUENCE [LARGE SCALE GENOMIC DNA]</scope>
    <source>
        <strain evidence="5">Derp</strain>
    </source>
</reference>
<comment type="function">
    <text evidence="4">Acts as component of the GARP complex that is involved in retrograde transport from early and late endosomes to the trans-Golgi network (TGN).</text>
</comment>
<keyword evidence="4" id="KW-0445">Lipid transport</keyword>
<keyword evidence="4" id="KW-0653">Protein transport</keyword>
<comment type="subunit">
    <text evidence="4">Component of the Golgi-associated retrograde protein (GARP) complex.</text>
</comment>
<sequence>MMESKSLQNDNVVVDDDDDDYICDPCDMNSTDFNPDIYMIKILKESRLSELMDTEQMLYKQIQTLDSEMQTLIYENYNKFISATETVKKMTSHFDKMEYELNLLSENMDKITGQSNEIGKNLNEKREQMIQMSTKNQLLEKIQFILELPNKMKQLIEQNQYDKALDDYLDARQSLNKYAHLSSFKNIQMDCNEMLAQIKQYFYGQLANENLTTTQLNKSIGYLIRLNECPKNLCEKYFEMCEKKMNIILDEIRNETTTTAKSTDGIDNLDILEFIDNVCNHYIDSLNECIKFYTDCFVGKNELSILNDDQQQKISNDDIESRLKIFIDRRMNNLFELIVEKIRYEQHRQQQQKSDKISNNNNNVIMFVRALDRFYRRVQMMNNFFGYPDFSRKSLSIIFELTKDQCKYLVDDLMNKFQDELTTIRHDIVQDMTRTTNLALKQQRSSNVKHHDDDDHRNQNTLLSDTVIAFETSICENLKSILSNLNPFLYPELTFMLKDFKEKFIKNLIFDTIVIKYLDYILENIEQFEQSYQTSHIPSCFILILSKICRDLSNSIIQYLFKYTDELFSSTTAKFTGSQNSAEPLIKRSRLNGEKLLIAYVWIEGQSIAHMIRKSVETRDWMSTVEPRSVRSVMKRMIEDITLIDFLVGQLYEEGVRVERSSDSTSRTFSSFSINNNKSTSRYSKSNWSYGSSSFIVTDNNNIVSNIQKLFNDKIEIFGTVEFSKLSIVTGIIKIGLKTLIECVRLCTFSRYGFQQIQVDSYYLQTRLWRFASDEKIIMNLIDDVIISSKKRCLDPVGMERSVIENICENR</sequence>
<comment type="subcellular location">
    <subcellularLocation>
        <location evidence="4">Golgi apparatus</location>
        <location evidence="4">trans-Golgi network</location>
    </subcellularLocation>
</comment>
<gene>
    <name evidence="5" type="primary">VPS51</name>
    <name evidence="5" type="ORF">DERP_010887</name>
</gene>